<dbReference type="AlphaFoldDB" id="A0AAI9WZF1"/>
<name>A0AAI9WZF1_9ASCO</name>
<comment type="caution">
    <text evidence="6">The sequence shown here is derived from an EMBL/GenBank/DDBJ whole genome shotgun (WGS) entry which is preliminary data.</text>
</comment>
<evidence type="ECO:0000256" key="1">
    <source>
        <dbReference type="ARBA" id="ARBA00005589"/>
    </source>
</evidence>
<evidence type="ECO:0000256" key="5">
    <source>
        <dbReference type="SAM" id="Coils"/>
    </source>
</evidence>
<evidence type="ECO:0000313" key="6">
    <source>
        <dbReference type="EMBL" id="KAI3406341.1"/>
    </source>
</evidence>
<dbReference type="GO" id="GO:0005763">
    <property type="term" value="C:mitochondrial small ribosomal subunit"/>
    <property type="evidence" value="ECO:0007669"/>
    <property type="project" value="TreeGrafter"/>
</dbReference>
<evidence type="ECO:0000256" key="2">
    <source>
        <dbReference type="ARBA" id="ARBA00022980"/>
    </source>
</evidence>
<keyword evidence="3" id="KW-0687">Ribonucleoprotein</keyword>
<feature type="coiled-coil region" evidence="5">
    <location>
        <begin position="227"/>
        <end position="261"/>
    </location>
</feature>
<dbReference type="Gene3D" id="4.10.640.10">
    <property type="entry name" value="Ribosomal protein S18"/>
    <property type="match status" value="1"/>
</dbReference>
<dbReference type="PANTHER" id="PTHR13479:SF40">
    <property type="entry name" value="SMALL RIBOSOMAL SUBUNIT PROTEIN BS18M"/>
    <property type="match status" value="1"/>
</dbReference>
<dbReference type="Proteomes" id="UP001202479">
    <property type="component" value="Unassembled WGS sequence"/>
</dbReference>
<keyword evidence="2" id="KW-0689">Ribosomal protein</keyword>
<dbReference type="GO" id="GO:0032543">
    <property type="term" value="P:mitochondrial translation"/>
    <property type="evidence" value="ECO:0007669"/>
    <property type="project" value="TreeGrafter"/>
</dbReference>
<dbReference type="InterPro" id="IPR001648">
    <property type="entry name" value="Ribosomal_bS18"/>
</dbReference>
<dbReference type="SUPFAM" id="SSF46911">
    <property type="entry name" value="Ribosomal protein S18"/>
    <property type="match status" value="1"/>
</dbReference>
<proteinExistence type="inferred from homology"/>
<keyword evidence="7" id="KW-1185">Reference proteome</keyword>
<evidence type="ECO:0000256" key="4">
    <source>
        <dbReference type="ARBA" id="ARBA00035264"/>
    </source>
</evidence>
<dbReference type="GeneID" id="73378439"/>
<dbReference type="PANTHER" id="PTHR13479">
    <property type="entry name" value="30S RIBOSOMAL PROTEIN S18"/>
    <property type="match status" value="1"/>
</dbReference>
<evidence type="ECO:0000256" key="3">
    <source>
        <dbReference type="ARBA" id="ARBA00023274"/>
    </source>
</evidence>
<accession>A0AAI9WZF1</accession>
<comment type="similarity">
    <text evidence="1">Belongs to the bacterial ribosomal protein bS18 family.</text>
</comment>
<dbReference type="PRINTS" id="PR00974">
    <property type="entry name" value="RIBOSOMALS18"/>
</dbReference>
<dbReference type="EMBL" id="JAHUZD010000024">
    <property type="protein sequence ID" value="KAI3406341.1"/>
    <property type="molecule type" value="Genomic_DNA"/>
</dbReference>
<reference evidence="6" key="1">
    <citation type="journal article" date="2022" name="DNA Res.">
        <title>Genome analysis of five recently described species of the CUG-Ser clade uncovers Candida theae as a new hybrid lineage with pathogenic potential in the Candida parapsilosis species complex.</title>
        <authorList>
            <person name="Mixao V."/>
            <person name="Del Olmo V."/>
            <person name="Hegedusova E."/>
            <person name="Saus E."/>
            <person name="Pryszcz L."/>
            <person name="Cillingova A."/>
            <person name="Nosek J."/>
            <person name="Gabaldon T."/>
        </authorList>
    </citation>
    <scope>NUCLEOTIDE SEQUENCE</scope>
    <source>
        <strain evidence="6">CBS 10844</strain>
    </source>
</reference>
<protein>
    <recommendedName>
        <fullName evidence="4">Small ribosomal subunit protein bS18m</fullName>
    </recommendedName>
</protein>
<dbReference type="InterPro" id="IPR036870">
    <property type="entry name" value="Ribosomal_bS18_sf"/>
</dbReference>
<evidence type="ECO:0000313" key="7">
    <source>
        <dbReference type="Proteomes" id="UP001202479"/>
    </source>
</evidence>
<gene>
    <name evidence="6" type="ORF">KGF56_000822</name>
</gene>
<organism evidence="6 7">
    <name type="scientific">Candida oxycetoniae</name>
    <dbReference type="NCBI Taxonomy" id="497107"/>
    <lineage>
        <taxon>Eukaryota</taxon>
        <taxon>Fungi</taxon>
        <taxon>Dikarya</taxon>
        <taxon>Ascomycota</taxon>
        <taxon>Saccharomycotina</taxon>
        <taxon>Pichiomycetes</taxon>
        <taxon>Debaryomycetaceae</taxon>
        <taxon>Candida/Lodderomyces clade</taxon>
        <taxon>Candida</taxon>
    </lineage>
</organism>
<keyword evidence="5" id="KW-0175">Coiled coil</keyword>
<dbReference type="RefSeq" id="XP_049182086.1">
    <property type="nucleotide sequence ID" value="XM_049326771.1"/>
</dbReference>
<sequence>MTVISRVLRGRIHFTRSLFTQSPKNNNVDASKIKQLKSKENWGASEANNSDKQAKSSVQTNITANLSEMTKTLTSGEPPVYIANSLSRRFLVGSKYNPFDFSLNRVRMERKAFQLRKVQVEDPFAKSGINAKNLYLMPEILSRFLTSTGQILPRDKTGCSAENQKKLTAAIRTARNLGLLSSKHRHYRPNLMGRFFSTSRVVLMDGQNIGRDSFSEKEKAQENVWIKKHEEDQLKRLKAQLEKQKDTIAKLEEEIKTTNNNKSK</sequence>
<dbReference type="Gene3D" id="1.20.5.500">
    <property type="entry name" value="Single helix bin"/>
    <property type="match status" value="1"/>
</dbReference>
<dbReference type="Pfam" id="PF01084">
    <property type="entry name" value="Ribosomal_S18"/>
    <property type="match status" value="1"/>
</dbReference>
<dbReference type="GO" id="GO:0070181">
    <property type="term" value="F:small ribosomal subunit rRNA binding"/>
    <property type="evidence" value="ECO:0007669"/>
    <property type="project" value="TreeGrafter"/>
</dbReference>
<dbReference type="GO" id="GO:0003735">
    <property type="term" value="F:structural constituent of ribosome"/>
    <property type="evidence" value="ECO:0007669"/>
    <property type="project" value="InterPro"/>
</dbReference>